<reference evidence="2 3" key="1">
    <citation type="submission" date="2019-01" db="EMBL/GenBank/DDBJ databases">
        <authorList>
            <person name="Alioto T."/>
            <person name="Alioto T."/>
        </authorList>
    </citation>
    <scope>NUCLEOTIDE SEQUENCE [LARGE SCALE GENOMIC DNA]</scope>
</reference>
<evidence type="ECO:0000313" key="3">
    <source>
        <dbReference type="Proteomes" id="UP000386466"/>
    </source>
</evidence>
<feature type="non-terminal residue" evidence="2">
    <location>
        <position position="1"/>
    </location>
</feature>
<dbReference type="AlphaFoldDB" id="A0A485NL19"/>
<evidence type="ECO:0000256" key="1">
    <source>
        <dbReference type="SAM" id="MobiDB-lite"/>
    </source>
</evidence>
<dbReference type="Proteomes" id="UP000386466">
    <property type="component" value="Unassembled WGS sequence"/>
</dbReference>
<dbReference type="EMBL" id="CAAGRJ010019709">
    <property type="protein sequence ID" value="VFV34431.1"/>
    <property type="molecule type" value="Genomic_DNA"/>
</dbReference>
<feature type="non-terminal residue" evidence="2">
    <location>
        <position position="114"/>
    </location>
</feature>
<name>A0A485NL19_LYNPA</name>
<gene>
    <name evidence="2" type="ORF">LYPA_23C022120</name>
</gene>
<keyword evidence="3" id="KW-1185">Reference proteome</keyword>
<evidence type="ECO:0000313" key="2">
    <source>
        <dbReference type="EMBL" id="VFV34431.1"/>
    </source>
</evidence>
<protein>
    <submittedName>
        <fullName evidence="2">Uncharacterized protein</fullName>
    </submittedName>
</protein>
<organism evidence="2 3">
    <name type="scientific">Lynx pardinus</name>
    <name type="common">Iberian lynx</name>
    <name type="synonym">Felis pardina</name>
    <dbReference type="NCBI Taxonomy" id="191816"/>
    <lineage>
        <taxon>Eukaryota</taxon>
        <taxon>Metazoa</taxon>
        <taxon>Chordata</taxon>
        <taxon>Craniata</taxon>
        <taxon>Vertebrata</taxon>
        <taxon>Euteleostomi</taxon>
        <taxon>Mammalia</taxon>
        <taxon>Eutheria</taxon>
        <taxon>Laurasiatheria</taxon>
        <taxon>Carnivora</taxon>
        <taxon>Feliformia</taxon>
        <taxon>Felidae</taxon>
        <taxon>Felinae</taxon>
        <taxon>Lynx</taxon>
    </lineage>
</organism>
<proteinExistence type="predicted"/>
<accession>A0A485NL19</accession>
<sequence length="114" mass="12062">LRTSLQPPAYPPVRDGQPQCWEGGPPPAAGLQAAPLHTCLPPPMGSLPLPRPPIFLVALCQVTNPPLPSAFDPEPSILCPLPSRDVVLASLTGPKPDFACSSLSGKWLFARLPR</sequence>
<feature type="region of interest" description="Disordered" evidence="1">
    <location>
        <begin position="1"/>
        <end position="28"/>
    </location>
</feature>